<dbReference type="InterPro" id="IPR001845">
    <property type="entry name" value="HTH_ArsR_DNA-bd_dom"/>
</dbReference>
<dbReference type="InterPro" id="IPR036388">
    <property type="entry name" value="WH-like_DNA-bd_sf"/>
</dbReference>
<dbReference type="NCBIfam" id="NF033788">
    <property type="entry name" value="HTH_metalloreg"/>
    <property type="match status" value="1"/>
</dbReference>
<dbReference type="PRINTS" id="PR00778">
    <property type="entry name" value="HTHARSR"/>
</dbReference>
<reference evidence="5 6" key="1">
    <citation type="submission" date="2021-05" db="EMBL/GenBank/DDBJ databases">
        <title>A Polyphasic approach of four new species of the genus Ohtaekwangia: Ohtaekwangia histidinii sp. nov., Ohtaekwangia cretensis sp. nov., Ohtaekwangia indiensis sp. nov., Ohtaekwangia reichenbachii sp. nov. from diverse environment.</title>
        <authorList>
            <person name="Octaviana S."/>
        </authorList>
    </citation>
    <scope>NUCLEOTIDE SEQUENCE [LARGE SCALE GENOMIC DNA]</scope>
    <source>
        <strain evidence="5 6">PWU5</strain>
    </source>
</reference>
<dbReference type="PANTHER" id="PTHR33154:SF15">
    <property type="entry name" value="REGULATORY PROTEIN ARSR"/>
    <property type="match status" value="1"/>
</dbReference>
<protein>
    <submittedName>
        <fullName evidence="5">Winged helix-turn-helix domain-containing protein</fullName>
    </submittedName>
</protein>
<dbReference type="EMBL" id="JAHESE010000002">
    <property type="protein sequence ID" value="MBT1707514.1"/>
    <property type="molecule type" value="Genomic_DNA"/>
</dbReference>
<evidence type="ECO:0000259" key="4">
    <source>
        <dbReference type="PROSITE" id="PS50987"/>
    </source>
</evidence>
<dbReference type="RefSeq" id="WP_254083100.1">
    <property type="nucleotide sequence ID" value="NZ_JAHESE010000002.1"/>
</dbReference>
<dbReference type="PANTHER" id="PTHR33154">
    <property type="entry name" value="TRANSCRIPTIONAL REGULATOR, ARSR FAMILY"/>
    <property type="match status" value="1"/>
</dbReference>
<dbReference type="SUPFAM" id="SSF46785">
    <property type="entry name" value="Winged helix' DNA-binding domain"/>
    <property type="match status" value="1"/>
</dbReference>
<keyword evidence="6" id="KW-1185">Reference proteome</keyword>
<dbReference type="Pfam" id="PF12840">
    <property type="entry name" value="HTH_20"/>
    <property type="match status" value="1"/>
</dbReference>
<accession>A0AAP2DW74</accession>
<evidence type="ECO:0000256" key="1">
    <source>
        <dbReference type="ARBA" id="ARBA00023015"/>
    </source>
</evidence>
<evidence type="ECO:0000313" key="6">
    <source>
        <dbReference type="Proteomes" id="UP001319080"/>
    </source>
</evidence>
<dbReference type="InterPro" id="IPR011991">
    <property type="entry name" value="ArsR-like_HTH"/>
</dbReference>
<comment type="caution">
    <text evidence="5">The sequence shown here is derived from an EMBL/GenBank/DDBJ whole genome shotgun (WGS) entry which is preliminary data.</text>
</comment>
<evidence type="ECO:0000256" key="3">
    <source>
        <dbReference type="ARBA" id="ARBA00023163"/>
    </source>
</evidence>
<dbReference type="Gene3D" id="1.10.10.10">
    <property type="entry name" value="Winged helix-like DNA-binding domain superfamily/Winged helix DNA-binding domain"/>
    <property type="match status" value="1"/>
</dbReference>
<dbReference type="GO" id="GO:0003677">
    <property type="term" value="F:DNA binding"/>
    <property type="evidence" value="ECO:0007669"/>
    <property type="project" value="UniProtKB-KW"/>
</dbReference>
<feature type="domain" description="HTH arsR-type" evidence="4">
    <location>
        <begin position="8"/>
        <end position="106"/>
    </location>
</feature>
<evidence type="ECO:0000256" key="2">
    <source>
        <dbReference type="ARBA" id="ARBA00023125"/>
    </source>
</evidence>
<proteinExistence type="predicted"/>
<dbReference type="SMART" id="SM00418">
    <property type="entry name" value="HTH_ARSR"/>
    <property type="match status" value="1"/>
</dbReference>
<name>A0AAP2DW74_9BACT</name>
<dbReference type="GO" id="GO:0003700">
    <property type="term" value="F:DNA-binding transcription factor activity"/>
    <property type="evidence" value="ECO:0007669"/>
    <property type="project" value="InterPro"/>
</dbReference>
<dbReference type="Proteomes" id="UP001319080">
    <property type="component" value="Unassembled WGS sequence"/>
</dbReference>
<dbReference type="PROSITE" id="PS50987">
    <property type="entry name" value="HTH_ARSR_2"/>
    <property type="match status" value="1"/>
</dbReference>
<keyword evidence="2" id="KW-0238">DNA-binding</keyword>
<dbReference type="InterPro" id="IPR051081">
    <property type="entry name" value="HTH_MetalResp_TranReg"/>
</dbReference>
<gene>
    <name evidence="5" type="ORF">KK062_04740</name>
</gene>
<dbReference type="InterPro" id="IPR036390">
    <property type="entry name" value="WH_DNA-bd_sf"/>
</dbReference>
<keyword evidence="3" id="KW-0804">Transcription</keyword>
<sequence length="119" mass="13057">MGASKIDGFTPAQLHLAEYAHALGHPARIAILQFLAQRRRCLCGDIVDGLPLSQATISQHLKALRQAGLIKGHNDGPSVHYSIDEKIWNRARMALGNLFLHCTPMETHETSAVVMHSPD</sequence>
<evidence type="ECO:0000313" key="5">
    <source>
        <dbReference type="EMBL" id="MBT1707514.1"/>
    </source>
</evidence>
<organism evidence="5 6">
    <name type="scientific">Dawidia cretensis</name>
    <dbReference type="NCBI Taxonomy" id="2782350"/>
    <lineage>
        <taxon>Bacteria</taxon>
        <taxon>Pseudomonadati</taxon>
        <taxon>Bacteroidota</taxon>
        <taxon>Cytophagia</taxon>
        <taxon>Cytophagales</taxon>
        <taxon>Chryseotaleaceae</taxon>
        <taxon>Dawidia</taxon>
    </lineage>
</organism>
<keyword evidence="1" id="KW-0805">Transcription regulation</keyword>
<dbReference type="CDD" id="cd00090">
    <property type="entry name" value="HTH_ARSR"/>
    <property type="match status" value="1"/>
</dbReference>
<dbReference type="AlphaFoldDB" id="A0AAP2DW74"/>